<name>D5RNZ3_9PROT</name>
<keyword evidence="3" id="KW-1185">Reference proteome</keyword>
<gene>
    <name evidence="2" type="ORF">HMPREF0731_2804</name>
</gene>
<feature type="region of interest" description="Disordered" evidence="1">
    <location>
        <begin position="1"/>
        <end position="24"/>
    </location>
</feature>
<reference evidence="2 3" key="1">
    <citation type="submission" date="2010-04" db="EMBL/GenBank/DDBJ databases">
        <authorList>
            <person name="Qin X."/>
            <person name="Bachman B."/>
            <person name="Battles P."/>
            <person name="Bell A."/>
            <person name="Bess C."/>
            <person name="Bickham C."/>
            <person name="Chaboub L."/>
            <person name="Chen D."/>
            <person name="Coyle M."/>
            <person name="Deiros D.R."/>
            <person name="Dinh H."/>
            <person name="Forbes L."/>
            <person name="Fowler G."/>
            <person name="Francisco L."/>
            <person name="Fu Q."/>
            <person name="Gubbala S."/>
            <person name="Hale W."/>
            <person name="Han Y."/>
            <person name="Hemphill L."/>
            <person name="Highlander S.K."/>
            <person name="Hirani K."/>
            <person name="Hogues M."/>
            <person name="Jackson L."/>
            <person name="Jakkamsetti A."/>
            <person name="Javaid M."/>
            <person name="Jiang H."/>
            <person name="Korchina V."/>
            <person name="Kovar C."/>
            <person name="Lara F."/>
            <person name="Lee S."/>
            <person name="Mata R."/>
            <person name="Mathew T."/>
            <person name="Moen C."/>
            <person name="Morales K."/>
            <person name="Munidasa M."/>
            <person name="Nazareth L."/>
            <person name="Ngo R."/>
            <person name="Nguyen L."/>
            <person name="Okwuonu G."/>
            <person name="Ongeri F."/>
            <person name="Patil S."/>
            <person name="Petrosino J."/>
            <person name="Pham C."/>
            <person name="Pham P."/>
            <person name="Pu L.-L."/>
            <person name="Puazo M."/>
            <person name="Raj R."/>
            <person name="Reid J."/>
            <person name="Rouhana J."/>
            <person name="Saada N."/>
            <person name="Shang Y."/>
            <person name="Simmons D."/>
            <person name="Thornton R."/>
            <person name="Warren J."/>
            <person name="Weissenberger G."/>
            <person name="Zhang J."/>
            <person name="Zhang L."/>
            <person name="Zhou C."/>
            <person name="Zhu D."/>
            <person name="Muzny D."/>
            <person name="Worley K."/>
            <person name="Gibbs R."/>
        </authorList>
    </citation>
    <scope>NUCLEOTIDE SEQUENCE [LARGE SCALE GENOMIC DNA]</scope>
    <source>
        <strain evidence="2 3">ATCC 49957</strain>
    </source>
</reference>
<protein>
    <submittedName>
        <fullName evidence="2">Uncharacterized protein</fullName>
    </submittedName>
</protein>
<dbReference type="HOGENOM" id="CLU_2983912_0_0_5"/>
<dbReference type="EMBL" id="ADVL01000577">
    <property type="protein sequence ID" value="EFH10975.1"/>
    <property type="molecule type" value="Genomic_DNA"/>
</dbReference>
<evidence type="ECO:0000313" key="3">
    <source>
        <dbReference type="Proteomes" id="UP000005324"/>
    </source>
</evidence>
<dbReference type="AlphaFoldDB" id="D5RNZ3"/>
<accession>D5RNZ3</accession>
<feature type="compositionally biased region" description="Low complexity" evidence="1">
    <location>
        <begin position="1"/>
        <end position="14"/>
    </location>
</feature>
<organism evidence="2 3">
    <name type="scientific">Pseudoroseomonas cervicalis ATCC 49957</name>
    <dbReference type="NCBI Taxonomy" id="525371"/>
    <lineage>
        <taxon>Bacteria</taxon>
        <taxon>Pseudomonadati</taxon>
        <taxon>Pseudomonadota</taxon>
        <taxon>Alphaproteobacteria</taxon>
        <taxon>Acetobacterales</taxon>
        <taxon>Roseomonadaceae</taxon>
        <taxon>Roseomonas</taxon>
    </lineage>
</organism>
<sequence>GSSTSRPSAAPDAASARRRRPSCRQRATALSARCRWKSAWIRFWWPPIARDSGSSPS</sequence>
<dbReference type="Proteomes" id="UP000005324">
    <property type="component" value="Unassembled WGS sequence"/>
</dbReference>
<evidence type="ECO:0000313" key="2">
    <source>
        <dbReference type="EMBL" id="EFH10975.1"/>
    </source>
</evidence>
<feature type="non-terminal residue" evidence="2">
    <location>
        <position position="1"/>
    </location>
</feature>
<proteinExistence type="predicted"/>
<evidence type="ECO:0000256" key="1">
    <source>
        <dbReference type="SAM" id="MobiDB-lite"/>
    </source>
</evidence>
<comment type="caution">
    <text evidence="2">The sequence shown here is derived from an EMBL/GenBank/DDBJ whole genome shotgun (WGS) entry which is preliminary data.</text>
</comment>